<accession>A0A564ZJ02</accession>
<name>A0A564ZJ02_9BACT</name>
<protein>
    <submittedName>
        <fullName evidence="1">Uncharacterized protein</fullName>
    </submittedName>
</protein>
<organism evidence="1 2">
    <name type="scientific">Candidatus Methylomirabilis lanthanidiphila</name>
    <dbReference type="NCBI Taxonomy" id="2211376"/>
    <lineage>
        <taxon>Bacteria</taxon>
        <taxon>Candidatus Methylomirabilota</taxon>
        <taxon>Candidatus Methylomirabilia</taxon>
        <taxon>Candidatus Methylomirabilales</taxon>
        <taxon>Candidatus Methylomirabilaceae</taxon>
        <taxon>Candidatus Methylomirabilis</taxon>
    </lineage>
</organism>
<keyword evidence="2" id="KW-1185">Reference proteome</keyword>
<evidence type="ECO:0000313" key="1">
    <source>
        <dbReference type="EMBL" id="VUZ85330.1"/>
    </source>
</evidence>
<sequence length="320" mass="36776">MHDKPEAWTQLASAIERHSAGPVTPGIRAVADALLQRYGDAATAVLAYGSCFRNRTDEGLIDLCVLVDSYRSLPGPVRQQWLYRLLSPTVFHLETPHNGRTLRTKYIVISREDFERGVSPRCFHSYLWARFAQPTGVLYARDESSARRVYASLAQAVVTFVDRVVPMLPSTFDARDLWQQGLRLTYGTELRPERTDAVTRLVEHSLDYYEQMTRIGMECGPFDVRPAEEGRKTGYRAAIPFSVRFMSGLAWRLRKVHGKMLNILRLLKGLLTFRGGRDYVLWKIERHSGIKVEVPPYYERYPWFATALILGRLYRQGAFR</sequence>
<dbReference type="Proteomes" id="UP000334340">
    <property type="component" value="Unassembled WGS sequence"/>
</dbReference>
<dbReference type="AlphaFoldDB" id="A0A564ZJ02"/>
<reference evidence="1 2" key="1">
    <citation type="submission" date="2019-07" db="EMBL/GenBank/DDBJ databases">
        <authorList>
            <person name="Cremers G."/>
        </authorList>
    </citation>
    <scope>NUCLEOTIDE SEQUENCE [LARGE SCALE GENOMIC DNA]</scope>
</reference>
<gene>
    <name evidence="1" type="ORF">MELA_01713</name>
</gene>
<dbReference type="EMBL" id="CABIKM010000026">
    <property type="protein sequence ID" value="VUZ85330.1"/>
    <property type="molecule type" value="Genomic_DNA"/>
</dbReference>
<proteinExistence type="predicted"/>
<evidence type="ECO:0000313" key="2">
    <source>
        <dbReference type="Proteomes" id="UP000334340"/>
    </source>
</evidence>